<dbReference type="EMBL" id="JACSQC010000002">
    <property type="protein sequence ID" value="MBD8043227.1"/>
    <property type="molecule type" value="Genomic_DNA"/>
</dbReference>
<dbReference type="Proteomes" id="UP000652763">
    <property type="component" value="Unassembled WGS sequence"/>
</dbReference>
<sequence length="91" mass="9908">MIVAVLVLVALVPELELEPCPEKLPVPERKAESLPVPVPVPERVLELGQRLAPGPAVLPEGGLLLLLRVPWCCRGVPVRGSVMRMPPRLRV</sequence>
<organism evidence="1 2">
    <name type="scientific">Arthrobacter pullicola</name>
    <dbReference type="NCBI Taxonomy" id="2762224"/>
    <lineage>
        <taxon>Bacteria</taxon>
        <taxon>Bacillati</taxon>
        <taxon>Actinomycetota</taxon>
        <taxon>Actinomycetes</taxon>
        <taxon>Micrococcales</taxon>
        <taxon>Micrococcaceae</taxon>
        <taxon>Arthrobacter</taxon>
    </lineage>
</organism>
<proteinExistence type="predicted"/>
<evidence type="ECO:0000313" key="2">
    <source>
        <dbReference type="Proteomes" id="UP000652763"/>
    </source>
</evidence>
<keyword evidence="2" id="KW-1185">Reference proteome</keyword>
<evidence type="ECO:0000313" key="1">
    <source>
        <dbReference type="EMBL" id="MBD8043227.1"/>
    </source>
</evidence>
<comment type="caution">
    <text evidence="1">The sequence shown here is derived from an EMBL/GenBank/DDBJ whole genome shotgun (WGS) entry which is preliminary data.</text>
</comment>
<gene>
    <name evidence="1" type="ORF">H9638_05305</name>
</gene>
<name>A0ABR8YGH6_9MICC</name>
<evidence type="ECO:0008006" key="3">
    <source>
        <dbReference type="Google" id="ProtNLM"/>
    </source>
</evidence>
<protein>
    <recommendedName>
        <fullName evidence="3">Secreted protein</fullName>
    </recommendedName>
</protein>
<dbReference type="RefSeq" id="WP_191746152.1">
    <property type="nucleotide sequence ID" value="NZ_JACSQC010000002.1"/>
</dbReference>
<reference evidence="1 2" key="1">
    <citation type="submission" date="2020-08" db="EMBL/GenBank/DDBJ databases">
        <title>A Genomic Blueprint of the Chicken Gut Microbiome.</title>
        <authorList>
            <person name="Gilroy R."/>
            <person name="Ravi A."/>
            <person name="Getino M."/>
            <person name="Pursley I."/>
            <person name="Horton D.L."/>
            <person name="Alikhan N.-F."/>
            <person name="Baker D."/>
            <person name="Gharbi K."/>
            <person name="Hall N."/>
            <person name="Watson M."/>
            <person name="Adriaenssens E.M."/>
            <person name="Foster-Nyarko E."/>
            <person name="Jarju S."/>
            <person name="Secka A."/>
            <person name="Antonio M."/>
            <person name="Oren A."/>
            <person name="Chaudhuri R."/>
            <person name="La Ragione R.M."/>
            <person name="Hildebrand F."/>
            <person name="Pallen M.J."/>
        </authorList>
    </citation>
    <scope>NUCLEOTIDE SEQUENCE [LARGE SCALE GENOMIC DNA]</scope>
    <source>
        <strain evidence="1 2">Sa2BUA2</strain>
    </source>
</reference>
<accession>A0ABR8YGH6</accession>